<gene>
    <name evidence="1" type="ORF">ACFFMS_23490</name>
</gene>
<organism evidence="1 2">
    <name type="scientific">Ectobacillus funiculus</name>
    <dbReference type="NCBI Taxonomy" id="137993"/>
    <lineage>
        <taxon>Bacteria</taxon>
        <taxon>Bacillati</taxon>
        <taxon>Bacillota</taxon>
        <taxon>Bacilli</taxon>
        <taxon>Bacillales</taxon>
        <taxon>Bacillaceae</taxon>
        <taxon>Ectobacillus</taxon>
    </lineage>
</organism>
<evidence type="ECO:0000313" key="2">
    <source>
        <dbReference type="Proteomes" id="UP001589609"/>
    </source>
</evidence>
<reference evidence="1 2" key="1">
    <citation type="submission" date="2024-09" db="EMBL/GenBank/DDBJ databases">
        <authorList>
            <person name="Sun Q."/>
            <person name="Mori K."/>
        </authorList>
    </citation>
    <scope>NUCLEOTIDE SEQUENCE [LARGE SCALE GENOMIC DNA]</scope>
    <source>
        <strain evidence="1 2">JCM 11201</strain>
    </source>
</reference>
<dbReference type="RefSeq" id="WP_379951422.1">
    <property type="nucleotide sequence ID" value="NZ_JBHMAF010000189.1"/>
</dbReference>
<keyword evidence="2" id="KW-1185">Reference proteome</keyword>
<comment type="caution">
    <text evidence="1">The sequence shown here is derived from an EMBL/GenBank/DDBJ whole genome shotgun (WGS) entry which is preliminary data.</text>
</comment>
<dbReference type="Proteomes" id="UP001589609">
    <property type="component" value="Unassembled WGS sequence"/>
</dbReference>
<accession>A0ABV5WLB7</accession>
<sequence length="69" mass="7987">MKITKENMFKRLRNWKIWVALFALVGMIAKSLGYAEFERQLGQLQDIVYILGIMLGVWTDHETTRGDAA</sequence>
<proteinExistence type="predicted"/>
<evidence type="ECO:0000313" key="1">
    <source>
        <dbReference type="EMBL" id="MFB9761218.1"/>
    </source>
</evidence>
<name>A0ABV5WLB7_9BACI</name>
<evidence type="ECO:0008006" key="3">
    <source>
        <dbReference type="Google" id="ProtNLM"/>
    </source>
</evidence>
<dbReference type="EMBL" id="JBHMAF010000189">
    <property type="protein sequence ID" value="MFB9761218.1"/>
    <property type="molecule type" value="Genomic_DNA"/>
</dbReference>
<protein>
    <recommendedName>
        <fullName evidence="3">Holin</fullName>
    </recommendedName>
</protein>